<name>H9ULG6_SPIAZ</name>
<evidence type="ECO:0000313" key="11">
    <source>
        <dbReference type="Proteomes" id="UP000007383"/>
    </source>
</evidence>
<sequence length="523" mass="54571">MTALTAHLPILIIILPLLNGFLMSLTDKLRPKISLPLALGGALLHGMLIFQLAREVFTAGTRLYYLGAHAPPLGIVLVADAAAVVFLLILGAGHVLATLYRWGTDGADFGRGKAGVLTSIFFCSLAGLTLAGDLFNLFVFIELSTVASIGLIVLKRRNAGTVAGFVYIMAASISGVLLLVGILLLYIATGHLSLAGIATEIHTLPAGMHAAITACITVSFGIKAGLVPLHFWQPRAYHAAGSTAAGVLSGFGMKVYLYTLLRLLFVPLQAPLLQPAIFPLLLGMALINILVGHLMALIDRDLKRLLAFSSVAHAGYILAGAAAAGMLLSRSARQYSAAAEAAAMTAGAAALLHCINHAATKSGLLWSGRKLIANARSSRITELSGAAQHAPLHLAGFILAAAGIIGMPPTLGFASKWHIASTQLSVFPILVISLGTVISLYYYGRIVSVALTQHSQPEIPGSGDAAPPEKPRLRLDAAIVISVGIAVLLSGPIEHHLIPLLSQAAESLFDARLYIDSVLPGGL</sequence>
<dbReference type="GO" id="GO:0016829">
    <property type="term" value="F:lyase activity"/>
    <property type="evidence" value="ECO:0007669"/>
    <property type="project" value="UniProtKB-KW"/>
</dbReference>
<evidence type="ECO:0000256" key="5">
    <source>
        <dbReference type="ARBA" id="ARBA00022989"/>
    </source>
</evidence>
<evidence type="ECO:0000256" key="3">
    <source>
        <dbReference type="ARBA" id="ARBA00022475"/>
    </source>
</evidence>
<feature type="transmembrane region" description="Helical" evidence="8">
    <location>
        <begin position="137"/>
        <end position="154"/>
    </location>
</feature>
<feature type="domain" description="NADH:quinone oxidoreductase/Mrp antiporter transmembrane" evidence="9">
    <location>
        <begin position="131"/>
        <end position="437"/>
    </location>
</feature>
<feature type="transmembrane region" description="Helical" evidence="8">
    <location>
        <begin position="73"/>
        <end position="102"/>
    </location>
</feature>
<dbReference type="AlphaFoldDB" id="H9ULG6"/>
<dbReference type="PANTHER" id="PTHR42703">
    <property type="entry name" value="NADH DEHYDROGENASE"/>
    <property type="match status" value="1"/>
</dbReference>
<organism evidence="10 11">
    <name type="scientific">Spirochaeta africana (strain ATCC 700263 / DSM 8902 / Z-7692)</name>
    <dbReference type="NCBI Taxonomy" id="889378"/>
    <lineage>
        <taxon>Bacteria</taxon>
        <taxon>Pseudomonadati</taxon>
        <taxon>Spirochaetota</taxon>
        <taxon>Spirochaetia</taxon>
        <taxon>Spirochaetales</taxon>
        <taxon>Spirochaetaceae</taxon>
        <taxon>Spirochaeta</taxon>
    </lineage>
</organism>
<feature type="transmembrane region" description="Helical" evidence="8">
    <location>
        <begin position="114"/>
        <end position="131"/>
    </location>
</feature>
<dbReference type="Pfam" id="PF00361">
    <property type="entry name" value="Proton_antipo_M"/>
    <property type="match status" value="1"/>
</dbReference>
<feature type="transmembrane region" description="Helical" evidence="8">
    <location>
        <begin position="208"/>
        <end position="232"/>
    </location>
</feature>
<dbReference type="HOGENOM" id="CLU_007100_9_5_12"/>
<dbReference type="Proteomes" id="UP000007383">
    <property type="component" value="Chromosome"/>
</dbReference>
<dbReference type="PANTHER" id="PTHR42703:SF1">
    <property type="entry name" value="NA(+)_H(+) ANTIPORTER SUBUNIT D1"/>
    <property type="match status" value="1"/>
</dbReference>
<dbReference type="InterPro" id="IPR001750">
    <property type="entry name" value="ND/Mrp_TM"/>
</dbReference>
<comment type="similarity">
    <text evidence="2">Belongs to the CPA3 antiporters (TC 2.A.63) subunit D family.</text>
</comment>
<dbReference type="InterPro" id="IPR050586">
    <property type="entry name" value="CPA3_Na-H_Antiporter_D"/>
</dbReference>
<protein>
    <submittedName>
        <fullName evidence="10">Formate hydrogenlyase subunit 3/multisubunit Na+/H+ antiporter, MnhD subunit</fullName>
    </submittedName>
</protein>
<dbReference type="STRING" id="889378.Spiaf_2327"/>
<dbReference type="EMBL" id="CP003282">
    <property type="protein sequence ID" value="AFG38359.1"/>
    <property type="molecule type" value="Genomic_DNA"/>
</dbReference>
<evidence type="ECO:0000259" key="9">
    <source>
        <dbReference type="Pfam" id="PF00361"/>
    </source>
</evidence>
<feature type="transmembrane region" description="Helical" evidence="8">
    <location>
        <begin position="392"/>
        <end position="414"/>
    </location>
</feature>
<dbReference type="KEGG" id="sfc:Spiaf_2327"/>
<keyword evidence="10" id="KW-0456">Lyase</keyword>
<evidence type="ECO:0000256" key="1">
    <source>
        <dbReference type="ARBA" id="ARBA00004651"/>
    </source>
</evidence>
<comment type="subcellular location">
    <subcellularLocation>
        <location evidence="1">Cell membrane</location>
        <topology evidence="1">Multi-pass membrane protein</topology>
    </subcellularLocation>
    <subcellularLocation>
        <location evidence="7">Membrane</location>
        <topology evidence="7">Multi-pass membrane protein</topology>
    </subcellularLocation>
</comment>
<accession>H9ULG6</accession>
<dbReference type="PATRIC" id="fig|889378.3.peg.2301"/>
<feature type="transmembrane region" description="Helical" evidence="8">
    <location>
        <begin position="166"/>
        <end position="188"/>
    </location>
</feature>
<feature type="transmembrane region" description="Helical" evidence="8">
    <location>
        <begin position="305"/>
        <end position="328"/>
    </location>
</feature>
<keyword evidence="3" id="KW-1003">Cell membrane</keyword>
<gene>
    <name evidence="10" type="ordered locus">Spiaf_2327</name>
</gene>
<keyword evidence="4 7" id="KW-0812">Transmembrane</keyword>
<feature type="transmembrane region" description="Helical" evidence="8">
    <location>
        <begin position="6"/>
        <end position="26"/>
    </location>
</feature>
<keyword evidence="6 8" id="KW-0472">Membrane</keyword>
<feature type="transmembrane region" description="Helical" evidence="8">
    <location>
        <begin position="426"/>
        <end position="444"/>
    </location>
</feature>
<evidence type="ECO:0000256" key="6">
    <source>
        <dbReference type="ARBA" id="ARBA00023136"/>
    </source>
</evidence>
<feature type="transmembrane region" description="Helical" evidence="8">
    <location>
        <begin position="33"/>
        <end position="53"/>
    </location>
</feature>
<feature type="transmembrane region" description="Helical" evidence="8">
    <location>
        <begin position="277"/>
        <end position="298"/>
    </location>
</feature>
<evidence type="ECO:0000256" key="4">
    <source>
        <dbReference type="ARBA" id="ARBA00022692"/>
    </source>
</evidence>
<dbReference type="RefSeq" id="WP_014456341.1">
    <property type="nucleotide sequence ID" value="NC_017098.1"/>
</dbReference>
<keyword evidence="11" id="KW-1185">Reference proteome</keyword>
<evidence type="ECO:0000256" key="2">
    <source>
        <dbReference type="ARBA" id="ARBA00005346"/>
    </source>
</evidence>
<evidence type="ECO:0000256" key="7">
    <source>
        <dbReference type="RuleBase" id="RU000320"/>
    </source>
</evidence>
<reference evidence="11" key="1">
    <citation type="journal article" date="2013" name="Stand. Genomic Sci.">
        <title>Complete genome sequence of the halophilic bacterium Spirochaeta africana type strain (Z-7692(T)) from the alkaline Lake Magadi in the East African Rift.</title>
        <authorList>
            <person name="Liolos K."/>
            <person name="Abt B."/>
            <person name="Scheuner C."/>
            <person name="Teshima H."/>
            <person name="Held B."/>
            <person name="Lapidus A."/>
            <person name="Nolan M."/>
            <person name="Lucas S."/>
            <person name="Deshpande S."/>
            <person name="Cheng J.F."/>
            <person name="Tapia R."/>
            <person name="Goodwin L.A."/>
            <person name="Pitluck S."/>
            <person name="Pagani I."/>
            <person name="Ivanova N."/>
            <person name="Mavromatis K."/>
            <person name="Mikhailova N."/>
            <person name="Huntemann M."/>
            <person name="Pati A."/>
            <person name="Chen A."/>
            <person name="Palaniappan K."/>
            <person name="Land M."/>
            <person name="Rohde M."/>
            <person name="Tindall B.J."/>
            <person name="Detter J.C."/>
            <person name="Goker M."/>
            <person name="Bristow J."/>
            <person name="Eisen J.A."/>
            <person name="Markowitz V."/>
            <person name="Hugenholtz P."/>
            <person name="Woyke T."/>
            <person name="Klenk H.P."/>
            <person name="Kyrpides N.C."/>
        </authorList>
    </citation>
    <scope>NUCLEOTIDE SEQUENCE</scope>
    <source>
        <strain evidence="11">ATCC 700263 / DSM 8902 / Z-7692</strain>
    </source>
</reference>
<keyword evidence="5 8" id="KW-1133">Transmembrane helix</keyword>
<dbReference type="eggNOG" id="COG0651">
    <property type="taxonomic scope" value="Bacteria"/>
</dbReference>
<proteinExistence type="inferred from homology"/>
<feature type="transmembrane region" description="Helical" evidence="8">
    <location>
        <begin position="244"/>
        <end position="265"/>
    </location>
</feature>
<dbReference type="GO" id="GO:0005886">
    <property type="term" value="C:plasma membrane"/>
    <property type="evidence" value="ECO:0007669"/>
    <property type="project" value="UniProtKB-SubCell"/>
</dbReference>
<evidence type="ECO:0000256" key="8">
    <source>
        <dbReference type="SAM" id="Phobius"/>
    </source>
</evidence>
<dbReference type="OrthoDB" id="9807568at2"/>
<evidence type="ECO:0000313" key="10">
    <source>
        <dbReference type="EMBL" id="AFG38359.1"/>
    </source>
</evidence>